<dbReference type="Pfam" id="PF01040">
    <property type="entry name" value="UbiA"/>
    <property type="match status" value="1"/>
</dbReference>
<evidence type="ECO:0000256" key="9">
    <source>
        <dbReference type="SAM" id="Phobius"/>
    </source>
</evidence>
<evidence type="ECO:0000256" key="5">
    <source>
        <dbReference type="ARBA" id="ARBA00022679"/>
    </source>
</evidence>
<keyword evidence="7 9" id="KW-1133">Transmembrane helix</keyword>
<dbReference type="GO" id="GO:0016020">
    <property type="term" value="C:membrane"/>
    <property type="evidence" value="ECO:0007669"/>
    <property type="project" value="UniProtKB-SubCell"/>
</dbReference>
<feature type="transmembrane region" description="Helical" evidence="9">
    <location>
        <begin position="145"/>
        <end position="168"/>
    </location>
</feature>
<dbReference type="Proteomes" id="UP000231409">
    <property type="component" value="Unassembled WGS sequence"/>
</dbReference>
<evidence type="ECO:0000256" key="1">
    <source>
        <dbReference type="ARBA" id="ARBA00004141"/>
    </source>
</evidence>
<dbReference type="Gene3D" id="1.10.357.140">
    <property type="entry name" value="UbiA prenyltransferase"/>
    <property type="match status" value="1"/>
</dbReference>
<dbReference type="Gene3D" id="1.20.120.1780">
    <property type="entry name" value="UbiA prenyltransferase"/>
    <property type="match status" value="1"/>
</dbReference>
<feature type="transmembrane region" description="Helical" evidence="9">
    <location>
        <begin position="95"/>
        <end position="115"/>
    </location>
</feature>
<feature type="transmembrane region" description="Helical" evidence="9">
    <location>
        <begin position="273"/>
        <end position="298"/>
    </location>
</feature>
<feature type="transmembrane region" description="Helical" evidence="9">
    <location>
        <begin position="216"/>
        <end position="234"/>
    </location>
</feature>
<dbReference type="UniPathway" id="UPA00079"/>
<accession>A0A2G1UH22</accession>
<keyword evidence="4" id="KW-1003">Cell membrane</keyword>
<dbReference type="PANTHER" id="PTHR13929">
    <property type="entry name" value="1,4-DIHYDROXY-2-NAPHTHOATE OCTAPRENYLTRANSFERASE"/>
    <property type="match status" value="1"/>
</dbReference>
<dbReference type="InterPro" id="IPR000537">
    <property type="entry name" value="UbiA_prenyltransferase"/>
</dbReference>
<name>A0A2G1UH22_9GAMM</name>
<evidence type="ECO:0000256" key="4">
    <source>
        <dbReference type="ARBA" id="ARBA00022475"/>
    </source>
</evidence>
<evidence type="ECO:0000256" key="3">
    <source>
        <dbReference type="ARBA" id="ARBA00022428"/>
    </source>
</evidence>
<dbReference type="InterPro" id="IPR026046">
    <property type="entry name" value="UBIAD1"/>
</dbReference>
<keyword evidence="3" id="KW-0474">Menaquinone biosynthesis</keyword>
<protein>
    <submittedName>
        <fullName evidence="10">Prenyltransferase</fullName>
    </submittedName>
</protein>
<dbReference type="GO" id="GO:0042371">
    <property type="term" value="P:vitamin K biosynthetic process"/>
    <property type="evidence" value="ECO:0007669"/>
    <property type="project" value="TreeGrafter"/>
</dbReference>
<dbReference type="EMBL" id="NTFH01000015">
    <property type="protein sequence ID" value="PHQ13784.1"/>
    <property type="molecule type" value="Genomic_DNA"/>
</dbReference>
<comment type="caution">
    <text evidence="10">The sequence shown here is derived from an EMBL/GenBank/DDBJ whole genome shotgun (WGS) entry which is preliminary data.</text>
</comment>
<reference evidence="10 11" key="1">
    <citation type="submission" date="2017-09" db="EMBL/GenBank/DDBJ databases">
        <title>The draft genome sequences of Marinobacter sp. PWS21.</title>
        <authorList>
            <person name="Cao J."/>
        </authorList>
    </citation>
    <scope>NUCLEOTIDE SEQUENCE [LARGE SCALE GENOMIC DNA]</scope>
    <source>
        <strain evidence="10 11">PWS21</strain>
    </source>
</reference>
<feature type="transmembrane region" description="Helical" evidence="9">
    <location>
        <begin position="121"/>
        <end position="138"/>
    </location>
</feature>
<proteinExistence type="predicted"/>
<sequence length="302" mass="31528">MTTSVAVLRASRPNFLLLAPLCAGLGLALVWRQGVVPSLLDTLLVFAGALLAHAAVNLLNEYEDFASGLDLITRRTPFSGGSGSLPQQPEAAPPVLMATAVTLTLVGLIGLWFLWQRGWPMLVLGGAGVVLVVTYTRWITRSPLLCLLAPGIGFGPVMVLGSVIALGGRLDSTALVTALVALLLVSELLLLNQLPDTEADRQIGRRHLPITLGRRRAAGLVSLLLMAAFMVIALGVGAAVLPALCLVALIPAPVALWRIIARLPAATIDDQRLMPVLAANVAVILTCLALLLVALLLATPAG</sequence>
<dbReference type="AlphaFoldDB" id="A0A2G1UH22"/>
<dbReference type="PIRSF" id="PIRSF005355">
    <property type="entry name" value="UBIAD1"/>
    <property type="match status" value="1"/>
</dbReference>
<evidence type="ECO:0000256" key="6">
    <source>
        <dbReference type="ARBA" id="ARBA00022692"/>
    </source>
</evidence>
<keyword evidence="8 9" id="KW-0472">Membrane</keyword>
<feature type="transmembrane region" description="Helical" evidence="9">
    <location>
        <begin position="240"/>
        <end position="261"/>
    </location>
</feature>
<dbReference type="InterPro" id="IPR044878">
    <property type="entry name" value="UbiA_sf"/>
</dbReference>
<evidence type="ECO:0000313" key="10">
    <source>
        <dbReference type="EMBL" id="PHQ13784.1"/>
    </source>
</evidence>
<evidence type="ECO:0000256" key="8">
    <source>
        <dbReference type="ARBA" id="ARBA00023136"/>
    </source>
</evidence>
<keyword evidence="11" id="KW-1185">Reference proteome</keyword>
<dbReference type="PANTHER" id="PTHR13929:SF0">
    <property type="entry name" value="UBIA PRENYLTRANSFERASE DOMAIN-CONTAINING PROTEIN 1"/>
    <property type="match status" value="1"/>
</dbReference>
<keyword evidence="6 9" id="KW-0812">Transmembrane</keyword>
<comment type="pathway">
    <text evidence="2">Quinol/quinone metabolism; menaquinone biosynthesis.</text>
</comment>
<evidence type="ECO:0000256" key="7">
    <source>
        <dbReference type="ARBA" id="ARBA00022989"/>
    </source>
</evidence>
<dbReference type="CDD" id="cd13962">
    <property type="entry name" value="PT_UbiA_UBIAD1"/>
    <property type="match status" value="1"/>
</dbReference>
<evidence type="ECO:0000256" key="2">
    <source>
        <dbReference type="ARBA" id="ARBA00004863"/>
    </source>
</evidence>
<organism evidence="10 11">
    <name type="scientific">Marinobacter profundi</name>
    <dbReference type="NCBI Taxonomy" id="2666256"/>
    <lineage>
        <taxon>Bacteria</taxon>
        <taxon>Pseudomonadati</taxon>
        <taxon>Pseudomonadota</taxon>
        <taxon>Gammaproteobacteria</taxon>
        <taxon>Pseudomonadales</taxon>
        <taxon>Marinobacteraceae</taxon>
        <taxon>Marinobacter</taxon>
    </lineage>
</organism>
<dbReference type="GO" id="GO:0004659">
    <property type="term" value="F:prenyltransferase activity"/>
    <property type="evidence" value="ECO:0007669"/>
    <property type="project" value="InterPro"/>
</dbReference>
<dbReference type="GO" id="GO:0009234">
    <property type="term" value="P:menaquinone biosynthetic process"/>
    <property type="evidence" value="ECO:0007669"/>
    <property type="project" value="UniProtKB-UniPathway"/>
</dbReference>
<gene>
    <name evidence="10" type="ORF">CLH61_16865</name>
</gene>
<keyword evidence="5 10" id="KW-0808">Transferase</keyword>
<comment type="subcellular location">
    <subcellularLocation>
        <location evidence="1">Membrane</location>
        <topology evidence="1">Multi-pass membrane protein</topology>
    </subcellularLocation>
</comment>
<dbReference type="RefSeq" id="WP_099615932.1">
    <property type="nucleotide sequence ID" value="NZ_KZ319377.1"/>
</dbReference>
<evidence type="ECO:0000313" key="11">
    <source>
        <dbReference type="Proteomes" id="UP000231409"/>
    </source>
</evidence>
<feature type="transmembrane region" description="Helical" evidence="9">
    <location>
        <begin position="174"/>
        <end position="195"/>
    </location>
</feature>